<comment type="cofactor">
    <cofactor evidence="1">
        <name>FMN</name>
        <dbReference type="ChEBI" id="CHEBI:58210"/>
    </cofactor>
</comment>
<dbReference type="PANTHER" id="PTHR43673:SF2">
    <property type="entry name" value="NITROREDUCTASE"/>
    <property type="match status" value="1"/>
</dbReference>
<evidence type="ECO:0000256" key="5">
    <source>
        <dbReference type="ARBA" id="ARBA00023002"/>
    </source>
</evidence>
<dbReference type="Gene3D" id="3.40.109.10">
    <property type="entry name" value="NADH Oxidase"/>
    <property type="match status" value="1"/>
</dbReference>
<comment type="caution">
    <text evidence="7">The sequence shown here is derived from an EMBL/GenBank/DDBJ whole genome shotgun (WGS) entry which is preliminary data.</text>
</comment>
<keyword evidence="3" id="KW-0285">Flavoprotein</keyword>
<evidence type="ECO:0000256" key="3">
    <source>
        <dbReference type="ARBA" id="ARBA00022630"/>
    </source>
</evidence>
<dbReference type="PROSITE" id="PS51379">
    <property type="entry name" value="4FE4S_FER_2"/>
    <property type="match status" value="2"/>
</dbReference>
<dbReference type="Proteomes" id="UP001628156">
    <property type="component" value="Unassembled WGS sequence"/>
</dbReference>
<protein>
    <recommendedName>
        <fullName evidence="6">4Fe-4S ferredoxin-type domain-containing protein</fullName>
    </recommendedName>
</protein>
<evidence type="ECO:0000313" key="7">
    <source>
        <dbReference type="EMBL" id="GAB1223497.1"/>
    </source>
</evidence>
<feature type="domain" description="4Fe-4S ferredoxin-type" evidence="6">
    <location>
        <begin position="2"/>
        <end position="31"/>
    </location>
</feature>
<proteinExistence type="inferred from homology"/>
<dbReference type="Pfam" id="PF13237">
    <property type="entry name" value="Fer4_10"/>
    <property type="match status" value="1"/>
</dbReference>
<dbReference type="InterPro" id="IPR017896">
    <property type="entry name" value="4Fe4S_Fe-S-bd"/>
</dbReference>
<accession>A0ABQ0DKW4</accession>
<evidence type="ECO:0000259" key="6">
    <source>
        <dbReference type="PROSITE" id="PS51379"/>
    </source>
</evidence>
<sequence>MANLTINTDVCIGCGMCTKECPCRVLKVEGGKALVDEKQSPNCMSCGHCQSICKVGAISLFEQKCEPLPDEHTSVIGAIKTRRSVRKWKGAIPNEELKEMINLIKFAPSACNYRPIKFMVINRPKLTEVLTHLAGRAANLETTPAIFRPVCAYQAKVDIIGRDAPHMIIAYADDQHKEFANDDATIMLAELELALVSKGYGSFWCGFMKVLLKDPYAMEYIGLKGQHCYGCMGMGIPNITYHHLVERKDVDITFLE</sequence>
<dbReference type="InterPro" id="IPR029479">
    <property type="entry name" value="Nitroreductase"/>
</dbReference>
<feature type="domain" description="4Fe-4S ferredoxin-type" evidence="6">
    <location>
        <begin position="33"/>
        <end position="63"/>
    </location>
</feature>
<reference evidence="7 8" key="1">
    <citation type="journal article" date="2019" name="PLoS Negl. Trop. Dis.">
        <title>Whole genome sequencing of Entamoeba nuttalli reveals mammalian host-related molecular signatures and a novel octapeptide-repeat surface protein.</title>
        <authorList>
            <person name="Tanaka M."/>
            <person name="Makiuchi T."/>
            <person name="Komiyama T."/>
            <person name="Shiina T."/>
            <person name="Osaki K."/>
            <person name="Tachibana H."/>
        </authorList>
    </citation>
    <scope>NUCLEOTIDE SEQUENCE [LARGE SCALE GENOMIC DNA]</scope>
    <source>
        <strain evidence="7 8">P19-061405</strain>
    </source>
</reference>
<dbReference type="PANTHER" id="PTHR43673">
    <property type="entry name" value="NAD(P)H NITROREDUCTASE YDGI-RELATED"/>
    <property type="match status" value="1"/>
</dbReference>
<evidence type="ECO:0000313" key="8">
    <source>
        <dbReference type="Proteomes" id="UP001628156"/>
    </source>
</evidence>
<gene>
    <name evidence="7" type="ORF">ENUP19_0149G0035</name>
</gene>
<evidence type="ECO:0000256" key="1">
    <source>
        <dbReference type="ARBA" id="ARBA00001917"/>
    </source>
</evidence>
<dbReference type="SUPFAM" id="SSF54862">
    <property type="entry name" value="4Fe-4S ferredoxins"/>
    <property type="match status" value="1"/>
</dbReference>
<dbReference type="Gene3D" id="3.30.70.20">
    <property type="match status" value="1"/>
</dbReference>
<evidence type="ECO:0000256" key="2">
    <source>
        <dbReference type="ARBA" id="ARBA00007118"/>
    </source>
</evidence>
<organism evidence="7 8">
    <name type="scientific">Entamoeba nuttalli</name>
    <dbReference type="NCBI Taxonomy" id="412467"/>
    <lineage>
        <taxon>Eukaryota</taxon>
        <taxon>Amoebozoa</taxon>
        <taxon>Evosea</taxon>
        <taxon>Archamoebae</taxon>
        <taxon>Mastigamoebida</taxon>
        <taxon>Entamoebidae</taxon>
        <taxon>Entamoeba</taxon>
    </lineage>
</organism>
<dbReference type="SUPFAM" id="SSF55469">
    <property type="entry name" value="FMN-dependent nitroreductase-like"/>
    <property type="match status" value="1"/>
</dbReference>
<dbReference type="PROSITE" id="PS00198">
    <property type="entry name" value="4FE4S_FER_1"/>
    <property type="match status" value="1"/>
</dbReference>
<dbReference type="InterPro" id="IPR000415">
    <property type="entry name" value="Nitroreductase-like"/>
</dbReference>
<dbReference type="EMBL" id="BAAFRS010000149">
    <property type="protein sequence ID" value="GAB1223497.1"/>
    <property type="molecule type" value="Genomic_DNA"/>
</dbReference>
<name>A0ABQ0DKW4_9EUKA</name>
<comment type="similarity">
    <text evidence="2">Belongs to the nitroreductase family.</text>
</comment>
<keyword evidence="8" id="KW-1185">Reference proteome</keyword>
<dbReference type="InterPro" id="IPR017900">
    <property type="entry name" value="4Fe4S_Fe_S_CS"/>
</dbReference>
<dbReference type="Pfam" id="PF00881">
    <property type="entry name" value="Nitroreductase"/>
    <property type="match status" value="1"/>
</dbReference>
<keyword evidence="4" id="KW-0288">FMN</keyword>
<keyword evidence="5" id="KW-0560">Oxidoreductase</keyword>
<evidence type="ECO:0000256" key="4">
    <source>
        <dbReference type="ARBA" id="ARBA00022643"/>
    </source>
</evidence>